<gene>
    <name evidence="1" type="ORF">LX69_02498</name>
</gene>
<evidence type="ECO:0000313" key="1">
    <source>
        <dbReference type="EMBL" id="PZX13819.1"/>
    </source>
</evidence>
<protein>
    <submittedName>
        <fullName evidence="1">Uncharacterized protein</fullName>
    </submittedName>
</protein>
<sequence>MEDTERVPVLSDRIIVCLYFVCFVWKGRGKRLAAFFAWRKGDEGGMMIGGRLLFGLLFSCKCAAANHEEF</sequence>
<reference evidence="1 2" key="1">
    <citation type="submission" date="2018-06" db="EMBL/GenBank/DDBJ databases">
        <title>Genomic Encyclopedia of Archaeal and Bacterial Type Strains, Phase II (KMG-II): from individual species to whole genera.</title>
        <authorList>
            <person name="Goeker M."/>
        </authorList>
    </citation>
    <scope>NUCLEOTIDE SEQUENCE [LARGE SCALE GENOMIC DNA]</scope>
    <source>
        <strain evidence="1 2">DSM 6779</strain>
    </source>
</reference>
<dbReference type="AlphaFoldDB" id="A0A2W7PW48"/>
<dbReference type="Proteomes" id="UP000249239">
    <property type="component" value="Unassembled WGS sequence"/>
</dbReference>
<name>A0A2W7PW48_9BACT</name>
<comment type="caution">
    <text evidence="1">The sequence shown here is derived from an EMBL/GenBank/DDBJ whole genome shotgun (WGS) entry which is preliminary data.</text>
</comment>
<evidence type="ECO:0000313" key="2">
    <source>
        <dbReference type="Proteomes" id="UP000249239"/>
    </source>
</evidence>
<organism evidence="1 2">
    <name type="scientific">Breznakibacter xylanolyticus</name>
    <dbReference type="NCBI Taxonomy" id="990"/>
    <lineage>
        <taxon>Bacteria</taxon>
        <taxon>Pseudomonadati</taxon>
        <taxon>Bacteroidota</taxon>
        <taxon>Bacteroidia</taxon>
        <taxon>Marinilabiliales</taxon>
        <taxon>Marinilabiliaceae</taxon>
        <taxon>Breznakibacter</taxon>
    </lineage>
</organism>
<dbReference type="EMBL" id="QKZK01000022">
    <property type="protein sequence ID" value="PZX13819.1"/>
    <property type="molecule type" value="Genomic_DNA"/>
</dbReference>
<proteinExistence type="predicted"/>
<keyword evidence="2" id="KW-1185">Reference proteome</keyword>
<accession>A0A2W7PW48</accession>